<keyword evidence="5" id="KW-1185">Reference proteome</keyword>
<evidence type="ECO:0000313" key="5">
    <source>
        <dbReference type="Proteomes" id="UP000398217"/>
    </source>
</evidence>
<dbReference type="InterPro" id="IPR017932">
    <property type="entry name" value="GATase_2_dom"/>
</dbReference>
<dbReference type="SUPFAM" id="SSF56235">
    <property type="entry name" value="N-terminal nucleophile aminohydrolases (Ntn hydrolases)"/>
    <property type="match status" value="1"/>
</dbReference>
<dbReference type="SUPFAM" id="SSF53271">
    <property type="entry name" value="PRTase-like"/>
    <property type="match status" value="1"/>
</dbReference>
<evidence type="ECO:0000256" key="1">
    <source>
        <dbReference type="ARBA" id="ARBA00022679"/>
    </source>
</evidence>
<dbReference type="RefSeq" id="WP_155284229.1">
    <property type="nucleotide sequence ID" value="NZ_BLBC01000005.1"/>
</dbReference>
<dbReference type="OrthoDB" id="9801213at2"/>
<evidence type="ECO:0000256" key="2">
    <source>
        <dbReference type="ARBA" id="ARBA00022962"/>
    </source>
</evidence>
<dbReference type="GO" id="GO:0016757">
    <property type="term" value="F:glycosyltransferase activity"/>
    <property type="evidence" value="ECO:0007669"/>
    <property type="project" value="UniProtKB-KW"/>
</dbReference>
<dbReference type="Pfam" id="PF13522">
    <property type="entry name" value="GATase_6"/>
    <property type="match status" value="1"/>
</dbReference>
<dbReference type="PANTHER" id="PTHR11907">
    <property type="entry name" value="AMIDOPHOSPHORIBOSYLTRANSFERASE"/>
    <property type="match status" value="1"/>
</dbReference>
<evidence type="ECO:0000259" key="3">
    <source>
        <dbReference type="PROSITE" id="PS51278"/>
    </source>
</evidence>
<dbReference type="Gene3D" id="3.60.20.10">
    <property type="entry name" value="Glutamine Phosphoribosylpyrophosphate, subunit 1, domain 1"/>
    <property type="match status" value="1"/>
</dbReference>
<protein>
    <submittedName>
        <fullName evidence="4">Amidophosphoribosyltransferase</fullName>
    </submittedName>
</protein>
<dbReference type="InterPro" id="IPR029057">
    <property type="entry name" value="PRTase-like"/>
</dbReference>
<organism evidence="4 5">
    <name type="scientific">Capnocytophaga felis</name>
    <dbReference type="NCBI Taxonomy" id="2267611"/>
    <lineage>
        <taxon>Bacteria</taxon>
        <taxon>Pseudomonadati</taxon>
        <taxon>Bacteroidota</taxon>
        <taxon>Flavobacteriia</taxon>
        <taxon>Flavobacteriales</taxon>
        <taxon>Flavobacteriaceae</taxon>
        <taxon>Capnocytophaga</taxon>
    </lineage>
</organism>
<comment type="caution">
    <text evidence="4">The sequence shown here is derived from an EMBL/GenBank/DDBJ whole genome shotgun (WGS) entry which is preliminary data.</text>
</comment>
<dbReference type="EMBL" id="BLBC01000005">
    <property type="protein sequence ID" value="GET45585.1"/>
    <property type="molecule type" value="Genomic_DNA"/>
</dbReference>
<dbReference type="InterPro" id="IPR029055">
    <property type="entry name" value="Ntn_hydrolases_N"/>
</dbReference>
<sequence>MSDNIKHECGIAMVRLLKPLDFYKEKYGTTFYGINKMYLMLEKQHNRGQDGAGLASIKLDMQPGERYISRVRSNESQPIQDIFTQINQRISTLLKEHPELKDDVQAQKKLLPYVGEVYLGHVRYGTFGQNSIENVHPFLRQNNWQSRNLIVAGNFNMTNAKELFERLVALGQHPKEQTDTVTVMERIGHFLDTEVESLYRKFKDEGLSKVEASKRIAEELDVAEILRKSAHRWDGGYAMAGILGHGDAFVVRDPAGIRPAYYYKDDEVVVVASERPVIQTAFNLEFDQVLELQPGAGIIIKKDGNTSVTEIIPQLPRKACSFERIYFSRGSDKEIYRERKKLGALLLPDVLKSIDNDLKNTVFAYIPNTAETSYLGLVEEADVYLNELKHQQILAEKNISSEKLAEILSQKIRKEKVAIKDAKLRTFITEDSSRDDLVAHVYDITYGSVQKGDNLVIIDDSIVRGTTLKKSILNILGRLKPKKIVVVSSAPQIRYPDCYGIDMARLEDLIAFEATLQLHRERGSYNIVEEVYKKCIAQVNLSDDKVVNYVKEIYAPFTDEEITDKITQLLLPKDYPIEVKIIFQSVANLHEACPQNLGDWYFTGDYPTNGGNRVVNRAFINFYEGKKDRAY</sequence>
<gene>
    <name evidence="4" type="primary">purF</name>
    <name evidence="4" type="ORF">RCZ01_08870</name>
</gene>
<feature type="domain" description="Glutamine amidotransferase type-2" evidence="3">
    <location>
        <begin position="9"/>
        <end position="303"/>
    </location>
</feature>
<dbReference type="CDD" id="cd06223">
    <property type="entry name" value="PRTases_typeI"/>
    <property type="match status" value="1"/>
</dbReference>
<dbReference type="AlphaFoldDB" id="A0A5M4B8J1"/>
<accession>A0A5M4B8J1</accession>
<dbReference type="InterPro" id="IPR000836">
    <property type="entry name" value="PRTase_dom"/>
</dbReference>
<evidence type="ECO:0000313" key="4">
    <source>
        <dbReference type="EMBL" id="GET45585.1"/>
    </source>
</evidence>
<dbReference type="PROSITE" id="PS51278">
    <property type="entry name" value="GATASE_TYPE_2"/>
    <property type="match status" value="1"/>
</dbReference>
<keyword evidence="2" id="KW-0315">Glutamine amidotransferase</keyword>
<proteinExistence type="predicted"/>
<name>A0A5M4B8J1_9FLAO</name>
<keyword evidence="1 4" id="KW-0808">Transferase</keyword>
<dbReference type="Proteomes" id="UP000398217">
    <property type="component" value="Unassembled WGS sequence"/>
</dbReference>
<keyword evidence="4" id="KW-0328">Glycosyltransferase</keyword>
<reference evidence="5" key="1">
    <citation type="journal article" date="2020" name="Int. J. Syst. Evol. Microbiol.">
        <title>Capnocytophaga felis sp. nov. isolated from the feline oral cavity.</title>
        <authorList>
            <person name="Suzuki M."/>
            <person name="Umeda K."/>
            <person name="Kimura M."/>
            <person name="Imaoka K."/>
            <person name="Morikawa S."/>
            <person name="Maeda K."/>
        </authorList>
    </citation>
    <scope>NUCLEOTIDE SEQUENCE [LARGE SCALE GENOMIC DNA]</scope>
    <source>
        <strain evidence="5">KC07070</strain>
    </source>
</reference>